<gene>
    <name evidence="1" type="ORF">NCTC9077_00657</name>
</gene>
<proteinExistence type="predicted"/>
<reference evidence="1 2" key="1">
    <citation type="submission" date="2018-06" db="EMBL/GenBank/DDBJ databases">
        <authorList>
            <consortium name="Pathogen Informatics"/>
            <person name="Doyle S."/>
        </authorList>
    </citation>
    <scope>NUCLEOTIDE SEQUENCE [LARGE SCALE GENOMIC DNA]</scope>
    <source>
        <strain evidence="1 2">NCTC9077</strain>
    </source>
</reference>
<organism evidence="1 2">
    <name type="scientific">Escherichia coli</name>
    <dbReference type="NCBI Taxonomy" id="562"/>
    <lineage>
        <taxon>Bacteria</taxon>
        <taxon>Pseudomonadati</taxon>
        <taxon>Pseudomonadota</taxon>
        <taxon>Gammaproteobacteria</taxon>
        <taxon>Enterobacterales</taxon>
        <taxon>Enterobacteriaceae</taxon>
        <taxon>Escherichia</taxon>
    </lineage>
</organism>
<protein>
    <submittedName>
        <fullName evidence="1">Uncharacterized protein</fullName>
    </submittedName>
</protein>
<dbReference type="AlphaFoldDB" id="A0A376VEM9"/>
<dbReference type="EMBL" id="UGCU01000001">
    <property type="protein sequence ID" value="STJ09048.1"/>
    <property type="molecule type" value="Genomic_DNA"/>
</dbReference>
<dbReference type="Proteomes" id="UP000254495">
    <property type="component" value="Unassembled WGS sequence"/>
</dbReference>
<evidence type="ECO:0000313" key="1">
    <source>
        <dbReference type="EMBL" id="STJ09048.1"/>
    </source>
</evidence>
<name>A0A376VEM9_ECOLX</name>
<accession>A0A376VEM9</accession>
<evidence type="ECO:0000313" key="2">
    <source>
        <dbReference type="Proteomes" id="UP000254495"/>
    </source>
</evidence>
<sequence>MDTRFVQAHKEARWGAGADPFVFGGMVSSRLLYLALPPVLPAFRAGLRWPAS</sequence>